<dbReference type="Gene3D" id="3.30.420.10">
    <property type="entry name" value="Ribonuclease H-like superfamily/Ribonuclease H"/>
    <property type="match status" value="1"/>
</dbReference>
<protein>
    <recommendedName>
        <fullName evidence="3">Integrase catalytic domain-containing protein</fullName>
    </recommendedName>
</protein>
<gene>
    <name evidence="1" type="ORF">O181_059107</name>
</gene>
<evidence type="ECO:0008006" key="3">
    <source>
        <dbReference type="Google" id="ProtNLM"/>
    </source>
</evidence>
<sequence>MWTNIHTFFGTNFSFSTAYHPQIDGLAETLIQTLEERIRRFCAYRFKFKDSNGLTHDWCTVIPALELEYKTSVHSSTLKPSSMLEKG</sequence>
<dbReference type="EMBL" id="AVOT02027365">
    <property type="protein sequence ID" value="MBW0519392.1"/>
    <property type="molecule type" value="Genomic_DNA"/>
</dbReference>
<name>A0A9Q3EL23_9BASI</name>
<dbReference type="AlphaFoldDB" id="A0A9Q3EL23"/>
<organism evidence="1 2">
    <name type="scientific">Austropuccinia psidii MF-1</name>
    <dbReference type="NCBI Taxonomy" id="1389203"/>
    <lineage>
        <taxon>Eukaryota</taxon>
        <taxon>Fungi</taxon>
        <taxon>Dikarya</taxon>
        <taxon>Basidiomycota</taxon>
        <taxon>Pucciniomycotina</taxon>
        <taxon>Pucciniomycetes</taxon>
        <taxon>Pucciniales</taxon>
        <taxon>Sphaerophragmiaceae</taxon>
        <taxon>Austropuccinia</taxon>
    </lineage>
</organism>
<dbReference type="GO" id="GO:0003676">
    <property type="term" value="F:nucleic acid binding"/>
    <property type="evidence" value="ECO:0007669"/>
    <property type="project" value="InterPro"/>
</dbReference>
<proteinExistence type="predicted"/>
<accession>A0A9Q3EL23</accession>
<evidence type="ECO:0000313" key="2">
    <source>
        <dbReference type="Proteomes" id="UP000765509"/>
    </source>
</evidence>
<dbReference type="InterPro" id="IPR036397">
    <property type="entry name" value="RNaseH_sf"/>
</dbReference>
<dbReference type="Proteomes" id="UP000765509">
    <property type="component" value="Unassembled WGS sequence"/>
</dbReference>
<reference evidence="1" key="1">
    <citation type="submission" date="2021-03" db="EMBL/GenBank/DDBJ databases">
        <title>Draft genome sequence of rust myrtle Austropuccinia psidii MF-1, a brazilian biotype.</title>
        <authorList>
            <person name="Quecine M.C."/>
            <person name="Pachon D.M.R."/>
            <person name="Bonatelli M.L."/>
            <person name="Correr F.H."/>
            <person name="Franceschini L.M."/>
            <person name="Leite T.F."/>
            <person name="Margarido G.R.A."/>
            <person name="Almeida C.A."/>
            <person name="Ferrarezi J.A."/>
            <person name="Labate C.A."/>
        </authorList>
    </citation>
    <scope>NUCLEOTIDE SEQUENCE</scope>
    <source>
        <strain evidence="1">MF-1</strain>
    </source>
</reference>
<evidence type="ECO:0000313" key="1">
    <source>
        <dbReference type="EMBL" id="MBW0519392.1"/>
    </source>
</evidence>
<dbReference type="OrthoDB" id="2273864at2759"/>
<keyword evidence="2" id="KW-1185">Reference proteome</keyword>
<comment type="caution">
    <text evidence="1">The sequence shown here is derived from an EMBL/GenBank/DDBJ whole genome shotgun (WGS) entry which is preliminary data.</text>
</comment>
<dbReference type="SUPFAM" id="SSF53098">
    <property type="entry name" value="Ribonuclease H-like"/>
    <property type="match status" value="1"/>
</dbReference>
<dbReference type="InterPro" id="IPR012337">
    <property type="entry name" value="RNaseH-like_sf"/>
</dbReference>